<protein>
    <recommendedName>
        <fullName evidence="1">Phage-like element PBSX protein XkdF domain-containing protein</fullName>
    </recommendedName>
</protein>
<feature type="domain" description="Phage-like element PBSX protein XkdF" evidence="1">
    <location>
        <begin position="105"/>
        <end position="217"/>
    </location>
</feature>
<comment type="caution">
    <text evidence="2">The sequence shown here is derived from an EMBL/GenBank/DDBJ whole genome shotgun (WGS) entry which is preliminary data.</text>
</comment>
<proteinExistence type="predicted"/>
<dbReference type="InterPro" id="IPR027924">
    <property type="entry name" value="XkdF"/>
</dbReference>
<accession>A0A0F9MNQ6</accession>
<reference evidence="2" key="1">
    <citation type="journal article" date="2015" name="Nature">
        <title>Complex archaea that bridge the gap between prokaryotes and eukaryotes.</title>
        <authorList>
            <person name="Spang A."/>
            <person name="Saw J.H."/>
            <person name="Jorgensen S.L."/>
            <person name="Zaremba-Niedzwiedzka K."/>
            <person name="Martijn J."/>
            <person name="Lind A.E."/>
            <person name="van Eijk R."/>
            <person name="Schleper C."/>
            <person name="Guy L."/>
            <person name="Ettema T.J."/>
        </authorList>
    </citation>
    <scope>NUCLEOTIDE SEQUENCE</scope>
</reference>
<gene>
    <name evidence="2" type="ORF">LCGC14_1437310</name>
</gene>
<sequence>MTKNSEIFLELGLFKLIKFWREATISIIWGKLTGKAKPSNPPIPQALRFPTKSWTVTKAKKWLADNEIKFTVFENATKTSKKLLSKTSKDEVSAEAEDKFISVYPIDKADTDEHVLCGIVYEPDVVDAQGDKANEVEIRKAAYQFMEQVQTFRVMHKGKKVKVKVLESYIAPVDFTVVNKSIKKGTWVLTVRVLDKKIWKAVKDGELNGFSMAGYAKAS</sequence>
<name>A0A0F9MNQ6_9ZZZZ</name>
<organism evidence="2">
    <name type="scientific">marine sediment metagenome</name>
    <dbReference type="NCBI Taxonomy" id="412755"/>
    <lineage>
        <taxon>unclassified sequences</taxon>
        <taxon>metagenomes</taxon>
        <taxon>ecological metagenomes</taxon>
    </lineage>
</organism>
<evidence type="ECO:0000259" key="1">
    <source>
        <dbReference type="Pfam" id="PF14550"/>
    </source>
</evidence>
<dbReference type="Pfam" id="PF14550">
    <property type="entry name" value="Peptidase_S78_2"/>
    <property type="match status" value="1"/>
</dbReference>
<dbReference type="EMBL" id="LAZR01009752">
    <property type="protein sequence ID" value="KKM70782.1"/>
    <property type="molecule type" value="Genomic_DNA"/>
</dbReference>
<evidence type="ECO:0000313" key="2">
    <source>
        <dbReference type="EMBL" id="KKM70782.1"/>
    </source>
</evidence>
<dbReference type="AlphaFoldDB" id="A0A0F9MNQ6"/>